<evidence type="ECO:0000313" key="1">
    <source>
        <dbReference type="EMBL" id="KAF4702325.1"/>
    </source>
</evidence>
<dbReference type="EMBL" id="JABANM010032802">
    <property type="protein sequence ID" value="KAF4702325.1"/>
    <property type="molecule type" value="Genomic_DNA"/>
</dbReference>
<protein>
    <submittedName>
        <fullName evidence="1">Uncharacterized protein</fullName>
    </submittedName>
</protein>
<reference evidence="1 2" key="1">
    <citation type="submission" date="2020-04" db="EMBL/GenBank/DDBJ databases">
        <title>Perkinsus olseni comparative genomics.</title>
        <authorList>
            <person name="Bogema D.R."/>
        </authorList>
    </citation>
    <scope>NUCLEOTIDE SEQUENCE [LARGE SCALE GENOMIC DNA]</scope>
    <source>
        <strain evidence="1">ATCC PRA-205</strain>
    </source>
</reference>
<sequence>EVLGQPGLRAALMSWCQLSRKDQSACTKVLDNLSSAVAVSARRLADTWSQQLHVSDQSSPFCSIRTELLRALLLSTKSPDELEDTLICDEIQRGCRIGIAEPIKGTGLWPADNGPKHTGYGLSMSAASSWKNYRSCDPFTAEVKATLDAEVTKGHMKLCDRPPPGCVLTKLACVVKPSGAIRLIDDLRRSGVNER</sequence>
<gene>
    <name evidence="1" type="ORF">FOZ62_018517</name>
</gene>
<proteinExistence type="predicted"/>
<feature type="non-terminal residue" evidence="1">
    <location>
        <position position="195"/>
    </location>
</feature>
<comment type="caution">
    <text evidence="1">The sequence shown here is derived from an EMBL/GenBank/DDBJ whole genome shotgun (WGS) entry which is preliminary data.</text>
</comment>
<evidence type="ECO:0000313" key="2">
    <source>
        <dbReference type="Proteomes" id="UP000574390"/>
    </source>
</evidence>
<name>A0A7J6Q1M8_PEROL</name>
<dbReference type="AlphaFoldDB" id="A0A7J6Q1M8"/>
<dbReference type="Proteomes" id="UP000574390">
    <property type="component" value="Unassembled WGS sequence"/>
</dbReference>
<organism evidence="1 2">
    <name type="scientific">Perkinsus olseni</name>
    <name type="common">Perkinsus atlanticus</name>
    <dbReference type="NCBI Taxonomy" id="32597"/>
    <lineage>
        <taxon>Eukaryota</taxon>
        <taxon>Sar</taxon>
        <taxon>Alveolata</taxon>
        <taxon>Perkinsozoa</taxon>
        <taxon>Perkinsea</taxon>
        <taxon>Perkinsida</taxon>
        <taxon>Perkinsidae</taxon>
        <taxon>Perkinsus</taxon>
    </lineage>
</organism>
<feature type="non-terminal residue" evidence="1">
    <location>
        <position position="1"/>
    </location>
</feature>
<accession>A0A7J6Q1M8</accession>